<keyword evidence="1" id="KW-0732">Signal</keyword>
<feature type="chain" id="PRO_5038901211" evidence="1">
    <location>
        <begin position="25"/>
        <end position="234"/>
    </location>
</feature>
<proteinExistence type="predicted"/>
<dbReference type="AlphaFoldDB" id="A0A1G6LST0"/>
<accession>A0A1G6LST0</accession>
<evidence type="ECO:0000313" key="3">
    <source>
        <dbReference type="EMBL" id="SDC46269.1"/>
    </source>
</evidence>
<dbReference type="PANTHER" id="PTHR38589">
    <property type="entry name" value="BLR0621 PROTEIN"/>
    <property type="match status" value="1"/>
</dbReference>
<dbReference type="GO" id="GO:0016740">
    <property type="term" value="F:transferase activity"/>
    <property type="evidence" value="ECO:0007669"/>
    <property type="project" value="InterPro"/>
</dbReference>
<dbReference type="Pfam" id="PF03734">
    <property type="entry name" value="YkuD"/>
    <property type="match status" value="1"/>
</dbReference>
<sequence length="234" mass="26214">MKQMRSIGLAVLVTLMLLSMPGKAGHAKETPSPEWVTALPAAAKTEQLIVVGGVGKTTAWISMHEKEKDGRWHQIMTTPGFIGKEGLGKEKEGDWKSPAGTFRFNKAFGIARDPGCAIPYTQVDKNTYWSGDQRPGMEYDRMVDIRNYPSLDKENSEHIIDYKEHYQYCLNINYNRLHIPGKGSALFMHCFGPNKPFTGGCIAVPKDKMRYVMKHVRPNCLIVIDSLENLGGKL</sequence>
<evidence type="ECO:0000256" key="1">
    <source>
        <dbReference type="SAM" id="SignalP"/>
    </source>
</evidence>
<evidence type="ECO:0000313" key="4">
    <source>
        <dbReference type="Proteomes" id="UP000198943"/>
    </source>
</evidence>
<evidence type="ECO:0000259" key="2">
    <source>
        <dbReference type="Pfam" id="PF03734"/>
    </source>
</evidence>
<feature type="domain" description="L,D-TPase catalytic" evidence="2">
    <location>
        <begin position="74"/>
        <end position="224"/>
    </location>
</feature>
<organism evidence="3 4">
    <name type="scientific">Succiniclasticum ruminis</name>
    <dbReference type="NCBI Taxonomy" id="40841"/>
    <lineage>
        <taxon>Bacteria</taxon>
        <taxon>Bacillati</taxon>
        <taxon>Bacillota</taxon>
        <taxon>Negativicutes</taxon>
        <taxon>Acidaminococcales</taxon>
        <taxon>Acidaminococcaceae</taxon>
        <taxon>Succiniclasticum</taxon>
    </lineage>
</organism>
<reference evidence="4" key="1">
    <citation type="submission" date="2016-10" db="EMBL/GenBank/DDBJ databases">
        <authorList>
            <person name="Varghese N."/>
            <person name="Submissions S."/>
        </authorList>
    </citation>
    <scope>NUCLEOTIDE SEQUENCE [LARGE SCALE GENOMIC DNA]</scope>
    <source>
        <strain evidence="4">DSM 11005</strain>
    </source>
</reference>
<dbReference type="PANTHER" id="PTHR38589:SF1">
    <property type="entry name" value="BLR0621 PROTEIN"/>
    <property type="match status" value="1"/>
</dbReference>
<dbReference type="EMBL" id="FMYW01000008">
    <property type="protein sequence ID" value="SDC46269.1"/>
    <property type="molecule type" value="Genomic_DNA"/>
</dbReference>
<keyword evidence="4" id="KW-1185">Reference proteome</keyword>
<dbReference type="CDD" id="cd16913">
    <property type="entry name" value="YkuD_like"/>
    <property type="match status" value="1"/>
</dbReference>
<feature type="signal peptide" evidence="1">
    <location>
        <begin position="1"/>
        <end position="24"/>
    </location>
</feature>
<gene>
    <name evidence="3" type="ORF">SAMN04487864_10813</name>
</gene>
<dbReference type="OrthoDB" id="186490at2"/>
<dbReference type="Proteomes" id="UP000198943">
    <property type="component" value="Unassembled WGS sequence"/>
</dbReference>
<dbReference type="RefSeq" id="WP_093730343.1">
    <property type="nucleotide sequence ID" value="NZ_FMYW01000008.1"/>
</dbReference>
<name>A0A1G6LST0_9FIRM</name>
<dbReference type="InterPro" id="IPR005490">
    <property type="entry name" value="LD_TPept_cat_dom"/>
</dbReference>
<protein>
    <submittedName>
        <fullName evidence="3">L,D-peptidoglycan transpeptidase YkuD, ErfK/YbiS/YcfS/YnhG family</fullName>
    </submittedName>
</protein>